<dbReference type="Gene3D" id="2.30.29.80">
    <property type="match status" value="1"/>
</dbReference>
<reference evidence="2 3" key="1">
    <citation type="submission" date="2020-01" db="EMBL/GenBank/DDBJ databases">
        <title>Bacteria diversity of Porities sp.</title>
        <authorList>
            <person name="Wang G."/>
        </authorList>
    </citation>
    <scope>NUCLEOTIDE SEQUENCE [LARGE SCALE GENOMIC DNA]</scope>
    <source>
        <strain evidence="2 3">R33</strain>
    </source>
</reference>
<dbReference type="PANTHER" id="PTHR40606">
    <property type="match status" value="1"/>
</dbReference>
<keyword evidence="3" id="KW-1185">Reference proteome</keyword>
<evidence type="ECO:0000313" key="3">
    <source>
        <dbReference type="Proteomes" id="UP000475249"/>
    </source>
</evidence>
<accession>A0A6L9EFF3</accession>
<dbReference type="InterPro" id="IPR051141">
    <property type="entry name" value="UPF0339_domain"/>
</dbReference>
<dbReference type="InterPro" id="IPR010879">
    <property type="entry name" value="DUF1508"/>
</dbReference>
<dbReference type="Pfam" id="PF07411">
    <property type="entry name" value="DUF1508"/>
    <property type="match status" value="1"/>
</dbReference>
<dbReference type="PANTHER" id="PTHR40606:SF1">
    <property type="entry name" value="UPF0339 PROTEIN YEGP"/>
    <property type="match status" value="1"/>
</dbReference>
<name>A0A6L9EFF3_9FLAO</name>
<evidence type="ECO:0000259" key="1">
    <source>
        <dbReference type="Pfam" id="PF07411"/>
    </source>
</evidence>
<proteinExistence type="predicted"/>
<dbReference type="EMBL" id="WXYO01000007">
    <property type="protein sequence ID" value="NAS13477.1"/>
    <property type="molecule type" value="Genomic_DNA"/>
</dbReference>
<dbReference type="RefSeq" id="WP_161436519.1">
    <property type="nucleotide sequence ID" value="NZ_WXYO01000007.1"/>
</dbReference>
<evidence type="ECO:0000313" key="2">
    <source>
        <dbReference type="EMBL" id="NAS13477.1"/>
    </source>
</evidence>
<gene>
    <name evidence="2" type="ORF">GTQ38_15800</name>
</gene>
<feature type="domain" description="DUF1508" evidence="1">
    <location>
        <begin position="58"/>
        <end position="96"/>
    </location>
</feature>
<dbReference type="AlphaFoldDB" id="A0A6L9EFF3"/>
<organism evidence="2 3">
    <name type="scientific">Poritiphilus flavus</name>
    <dbReference type="NCBI Taxonomy" id="2697053"/>
    <lineage>
        <taxon>Bacteria</taxon>
        <taxon>Pseudomonadati</taxon>
        <taxon>Bacteroidota</taxon>
        <taxon>Flavobacteriia</taxon>
        <taxon>Flavobacteriales</taxon>
        <taxon>Flavobacteriaceae</taxon>
        <taxon>Poritiphilus</taxon>
    </lineage>
</organism>
<protein>
    <submittedName>
        <fullName evidence="2">DUF1508 domain-containing protein</fullName>
    </submittedName>
</protein>
<dbReference type="Proteomes" id="UP000475249">
    <property type="component" value="Unassembled WGS sequence"/>
</dbReference>
<sequence>MIQITKEGANSYRFFLKSSEGSTLLNSVTFGSKAEIVETVKGLNPLLERHGVFERKTDHSGKFLFNLKDISGKVIGESQRYGSEAGMENGIKNLKNRILSLVDLEESNFIEDL</sequence>
<dbReference type="SUPFAM" id="SSF160113">
    <property type="entry name" value="YegP-like"/>
    <property type="match status" value="2"/>
</dbReference>
<dbReference type="InterPro" id="IPR036913">
    <property type="entry name" value="YegP-like_sf"/>
</dbReference>
<comment type="caution">
    <text evidence="2">The sequence shown here is derived from an EMBL/GenBank/DDBJ whole genome shotgun (WGS) entry which is preliminary data.</text>
</comment>